<keyword evidence="10" id="KW-0249">Electron transport</keyword>
<name>A0AAV1EV19_XYRNO</name>
<evidence type="ECO:0000256" key="9">
    <source>
        <dbReference type="ARBA" id="ARBA00022792"/>
    </source>
</evidence>
<proteinExistence type="inferred from homology"/>
<evidence type="ECO:0000256" key="13">
    <source>
        <dbReference type="ARBA" id="ARBA00023128"/>
    </source>
</evidence>
<evidence type="ECO:0000256" key="12">
    <source>
        <dbReference type="ARBA" id="ARBA00022990"/>
    </source>
</evidence>
<evidence type="ECO:0000256" key="1">
    <source>
        <dbReference type="ARBA" id="ARBA00003195"/>
    </source>
</evidence>
<keyword evidence="12" id="KW-0007">Acetylation</keyword>
<evidence type="ECO:0000256" key="4">
    <source>
        <dbReference type="ARBA" id="ARBA00011533"/>
    </source>
</evidence>
<evidence type="ECO:0000256" key="3">
    <source>
        <dbReference type="ARBA" id="ARBA00007771"/>
    </source>
</evidence>
<dbReference type="PANTHER" id="PTHR15083:SF0">
    <property type="entry name" value="NADH DEHYDROGENASE [UBIQUINONE] 1 BETA SUBCOMPLEX SUBUNIT 6"/>
    <property type="match status" value="1"/>
</dbReference>
<evidence type="ECO:0000256" key="16">
    <source>
        <dbReference type="ARBA" id="ARBA00030214"/>
    </source>
</evidence>
<keyword evidence="11" id="KW-1133">Transmembrane helix</keyword>
<dbReference type="EMBL" id="OY660866">
    <property type="protein sequence ID" value="CAJ1052366.1"/>
    <property type="molecule type" value="Genomic_DNA"/>
</dbReference>
<dbReference type="GO" id="GO:0005743">
    <property type="term" value="C:mitochondrial inner membrane"/>
    <property type="evidence" value="ECO:0007669"/>
    <property type="project" value="UniProtKB-SubCell"/>
</dbReference>
<keyword evidence="8" id="KW-0812">Transmembrane</keyword>
<evidence type="ECO:0000256" key="5">
    <source>
        <dbReference type="ARBA" id="ARBA00018675"/>
    </source>
</evidence>
<evidence type="ECO:0000313" key="18">
    <source>
        <dbReference type="Proteomes" id="UP001178508"/>
    </source>
</evidence>
<evidence type="ECO:0000256" key="2">
    <source>
        <dbReference type="ARBA" id="ARBA00004298"/>
    </source>
</evidence>
<dbReference type="GO" id="GO:0006120">
    <property type="term" value="P:mitochondrial electron transport, NADH to ubiquinone"/>
    <property type="evidence" value="ECO:0007669"/>
    <property type="project" value="InterPro"/>
</dbReference>
<dbReference type="PANTHER" id="PTHR15083">
    <property type="entry name" value="NADH DEHYDROGENASE [UBIQUINONE] 1 BETA SUBCOMPLEX SUBUNIT 6"/>
    <property type="match status" value="1"/>
</dbReference>
<keyword evidence="13" id="KW-0496">Mitochondrion</keyword>
<keyword evidence="9" id="KW-0999">Mitochondrion inner membrane</keyword>
<evidence type="ECO:0000256" key="14">
    <source>
        <dbReference type="ARBA" id="ARBA00023136"/>
    </source>
</evidence>
<keyword evidence="18" id="KW-1185">Reference proteome</keyword>
<comment type="similarity">
    <text evidence="3">Belongs to the complex I NDUFB6 subunit family.</text>
</comment>
<keyword evidence="14" id="KW-0472">Membrane</keyword>
<organism evidence="17 18">
    <name type="scientific">Xyrichtys novacula</name>
    <name type="common">Pearly razorfish</name>
    <name type="synonym">Hemipteronotus novacula</name>
    <dbReference type="NCBI Taxonomy" id="13765"/>
    <lineage>
        <taxon>Eukaryota</taxon>
        <taxon>Metazoa</taxon>
        <taxon>Chordata</taxon>
        <taxon>Craniata</taxon>
        <taxon>Vertebrata</taxon>
        <taxon>Euteleostomi</taxon>
        <taxon>Actinopterygii</taxon>
        <taxon>Neopterygii</taxon>
        <taxon>Teleostei</taxon>
        <taxon>Neoteleostei</taxon>
        <taxon>Acanthomorphata</taxon>
        <taxon>Eupercaria</taxon>
        <taxon>Labriformes</taxon>
        <taxon>Labridae</taxon>
        <taxon>Xyrichtys</taxon>
    </lineage>
</organism>
<accession>A0AAV1EV19</accession>
<evidence type="ECO:0000256" key="15">
    <source>
        <dbReference type="ARBA" id="ARBA00029949"/>
    </source>
</evidence>
<dbReference type="InterPro" id="IPR019174">
    <property type="entry name" value="NADH_DH_b-subcmplx_su6"/>
</dbReference>
<gene>
    <name evidence="17" type="ORF">XNOV1_A002941</name>
</gene>
<evidence type="ECO:0000313" key="17">
    <source>
        <dbReference type="EMBL" id="CAJ1052366.1"/>
    </source>
</evidence>
<dbReference type="Proteomes" id="UP001178508">
    <property type="component" value="Chromosome 3"/>
</dbReference>
<comment type="subcellular location">
    <subcellularLocation>
        <location evidence="2">Mitochondrion inner membrane</location>
        <topology evidence="2">Single-pass membrane protein</topology>
        <orientation evidence="2">Matrix side</orientation>
    </subcellularLocation>
</comment>
<dbReference type="Pfam" id="PF09782">
    <property type="entry name" value="NDUF_B6"/>
    <property type="match status" value="1"/>
</dbReference>
<evidence type="ECO:0000256" key="6">
    <source>
        <dbReference type="ARBA" id="ARBA00022448"/>
    </source>
</evidence>
<keyword evidence="6" id="KW-0813">Transport</keyword>
<sequence>MSGYTPDEKLRAQQLATLRRQWLKDQELSPREPVIKAKPPGAIERFWNGFLQPKSLWRLYTFKAYRGGVSTLTQLLIPLWVIHYFVKYHLATTPCGILNRKPHIYPGDTILETGEVIPDLPESHGHH</sequence>
<comment type="function">
    <text evidence="1">Accessory subunit of the mitochondrial membrane respiratory chain NADH dehydrogenase (Complex I), that is believed not to be involved in catalysis. Complex I functions in the transfer of electrons from NADH to the respiratory chain. The immediate electron acceptor for the enzyme is believed to be ubiquinone.</text>
</comment>
<keyword evidence="7" id="KW-0679">Respiratory chain</keyword>
<evidence type="ECO:0000256" key="11">
    <source>
        <dbReference type="ARBA" id="ARBA00022989"/>
    </source>
</evidence>
<comment type="subunit">
    <text evidence="4">Complex I is composed of 45 different subunits.</text>
</comment>
<protein>
    <recommendedName>
        <fullName evidence="5">NADH dehydrogenase [ubiquinone] 1 beta subcomplex subunit 6</fullName>
    </recommendedName>
    <alternativeName>
        <fullName evidence="16">Complex I-B17</fullName>
    </alternativeName>
    <alternativeName>
        <fullName evidence="15">NADH-ubiquinone oxidoreductase B17 subunit</fullName>
    </alternativeName>
</protein>
<evidence type="ECO:0000256" key="10">
    <source>
        <dbReference type="ARBA" id="ARBA00022982"/>
    </source>
</evidence>
<evidence type="ECO:0000256" key="8">
    <source>
        <dbReference type="ARBA" id="ARBA00022692"/>
    </source>
</evidence>
<reference evidence="17" key="1">
    <citation type="submission" date="2023-08" db="EMBL/GenBank/DDBJ databases">
        <authorList>
            <person name="Alioto T."/>
            <person name="Alioto T."/>
            <person name="Gomez Garrido J."/>
        </authorList>
    </citation>
    <scope>NUCLEOTIDE SEQUENCE</scope>
</reference>
<dbReference type="AlphaFoldDB" id="A0AAV1EV19"/>
<evidence type="ECO:0000256" key="7">
    <source>
        <dbReference type="ARBA" id="ARBA00022660"/>
    </source>
</evidence>